<dbReference type="EMBL" id="NASK01000102">
    <property type="protein sequence ID" value="OTQ48527.1"/>
    <property type="molecule type" value="Genomic_DNA"/>
</dbReference>
<sequence>MAKVNKIKKKPLDITDIPIIDDNQLKKATWASAFSNAIEWYDFGVYSFLAYIIGQIFFPHISPSVQIIAALSTFSIPFFIRPLGGIIFGLIGDNIGRQKVLSISLVIMSLSTFCIGLIPTYETIGVTSPVLLLIVKLAQGFSIGGEYSGSATVVAEYSPDRKRGFIGGWLDFGSMVGFILGAGLVVFLSMLLSQSALYNWGWRIPFLIALPLGIISFILHHISEETPTFQQHLDARQSENIAETSSTTALKQIISQYWRHILICAGLIIVTNVSFYLLLTYMPSYLAHNLNYDTEHGLLIIIAIMVGMLIIQPIVGLLSDKIGRKPFILIGSIGLLLLSYPAFVLINSQHIPLVFLGVFILALFINCFTGIITSILPAMFPTNIRYSAIASIFNIVIIVAGLTPTLVAWLVEATGNLFMPAYYLMMIGFIGVITGLAMHETAKKPLHNTTPTAANRHEAKALLSEHFDSIEGEVEDIDQQIEELQNKRQELVDQHPKLD</sequence>
<evidence type="ECO:0000313" key="11">
    <source>
        <dbReference type="EMBL" id="OTQ48527.1"/>
    </source>
</evidence>
<gene>
    <name evidence="11" type="ORF">B6D06_10195</name>
</gene>
<dbReference type="PROSITE" id="PS00216">
    <property type="entry name" value="SUGAR_TRANSPORT_1"/>
    <property type="match status" value="1"/>
</dbReference>
<dbReference type="AlphaFoldDB" id="A0A242NT42"/>
<evidence type="ECO:0000256" key="3">
    <source>
        <dbReference type="ARBA" id="ARBA00022475"/>
    </source>
</evidence>
<keyword evidence="4 9" id="KW-0812">Transmembrane</keyword>
<protein>
    <submittedName>
        <fullName evidence="11">Proline/betaine transporter</fullName>
    </submittedName>
</protein>
<dbReference type="OrthoDB" id="3690818at2"/>
<dbReference type="InterPro" id="IPR036259">
    <property type="entry name" value="MFS_trans_sf"/>
</dbReference>
<name>A0A242NT42_9GAMM</name>
<feature type="transmembrane region" description="Helical" evidence="9">
    <location>
        <begin position="43"/>
        <end position="61"/>
    </location>
</feature>
<evidence type="ECO:0000313" key="12">
    <source>
        <dbReference type="Proteomes" id="UP000194968"/>
    </source>
</evidence>
<dbReference type="GO" id="GO:0015293">
    <property type="term" value="F:symporter activity"/>
    <property type="evidence" value="ECO:0007669"/>
    <property type="project" value="UniProtKB-KW"/>
</dbReference>
<dbReference type="CDD" id="cd17366">
    <property type="entry name" value="MFS_ProP"/>
    <property type="match status" value="1"/>
</dbReference>
<dbReference type="PROSITE" id="PS50850">
    <property type="entry name" value="MFS"/>
    <property type="match status" value="1"/>
</dbReference>
<feature type="transmembrane region" description="Helical" evidence="9">
    <location>
        <begin position="257"/>
        <end position="278"/>
    </location>
</feature>
<organism evidence="11 12">
    <name type="scientific">Gilliamella apis</name>
    <dbReference type="NCBI Taxonomy" id="1970738"/>
    <lineage>
        <taxon>Bacteria</taxon>
        <taxon>Pseudomonadati</taxon>
        <taxon>Pseudomonadota</taxon>
        <taxon>Gammaproteobacteria</taxon>
        <taxon>Orbales</taxon>
        <taxon>Orbaceae</taxon>
        <taxon>Gilliamella</taxon>
    </lineage>
</organism>
<evidence type="ECO:0000256" key="7">
    <source>
        <dbReference type="ARBA" id="ARBA00023136"/>
    </source>
</evidence>
<dbReference type="Proteomes" id="UP000194968">
    <property type="component" value="Unassembled WGS sequence"/>
</dbReference>
<feature type="transmembrane region" description="Helical" evidence="9">
    <location>
        <begin position="200"/>
        <end position="219"/>
    </location>
</feature>
<evidence type="ECO:0000256" key="1">
    <source>
        <dbReference type="ARBA" id="ARBA00004651"/>
    </source>
</evidence>
<dbReference type="Pfam" id="PF00083">
    <property type="entry name" value="Sugar_tr"/>
    <property type="match status" value="1"/>
</dbReference>
<keyword evidence="3" id="KW-1003">Cell membrane</keyword>
<dbReference type="GO" id="GO:0005886">
    <property type="term" value="C:plasma membrane"/>
    <property type="evidence" value="ECO:0007669"/>
    <property type="project" value="UniProtKB-SubCell"/>
</dbReference>
<dbReference type="Pfam" id="PF08946">
    <property type="entry name" value="Osmo_CC"/>
    <property type="match status" value="1"/>
</dbReference>
<proteinExistence type="predicted"/>
<dbReference type="GeneID" id="99744664"/>
<dbReference type="InterPro" id="IPR051084">
    <property type="entry name" value="H+-coupled_symporters"/>
</dbReference>
<feature type="transmembrane region" description="Helical" evidence="9">
    <location>
        <begin position="124"/>
        <end position="144"/>
    </location>
</feature>
<evidence type="ECO:0000256" key="9">
    <source>
        <dbReference type="SAM" id="Phobius"/>
    </source>
</evidence>
<evidence type="ECO:0000256" key="5">
    <source>
        <dbReference type="ARBA" id="ARBA00022847"/>
    </source>
</evidence>
<dbReference type="InterPro" id="IPR005828">
    <property type="entry name" value="MFS_sugar_transport-like"/>
</dbReference>
<feature type="transmembrane region" description="Helical" evidence="9">
    <location>
        <begin position="67"/>
        <end position="88"/>
    </location>
</feature>
<feature type="transmembrane region" description="Helical" evidence="9">
    <location>
        <begin position="352"/>
        <end position="376"/>
    </location>
</feature>
<feature type="transmembrane region" description="Helical" evidence="9">
    <location>
        <begin position="165"/>
        <end position="188"/>
    </location>
</feature>
<accession>A0A242NT42</accession>
<keyword evidence="6 9" id="KW-1133">Transmembrane helix</keyword>
<feature type="transmembrane region" description="Helical" evidence="9">
    <location>
        <begin position="298"/>
        <end position="318"/>
    </location>
</feature>
<dbReference type="SUPFAM" id="SSF103473">
    <property type="entry name" value="MFS general substrate transporter"/>
    <property type="match status" value="1"/>
</dbReference>
<keyword evidence="7 9" id="KW-0472">Membrane</keyword>
<keyword evidence="2" id="KW-0813">Transport</keyword>
<dbReference type="Gene3D" id="1.20.1250.20">
    <property type="entry name" value="MFS general substrate transporter like domains"/>
    <property type="match status" value="2"/>
</dbReference>
<keyword evidence="8" id="KW-0175">Coiled coil</keyword>
<dbReference type="InterPro" id="IPR015041">
    <property type="entry name" value="Osmo_CC"/>
</dbReference>
<dbReference type="InterPro" id="IPR036292">
    <property type="entry name" value="ProP_C"/>
</dbReference>
<feature type="transmembrane region" description="Helical" evidence="9">
    <location>
        <begin position="388"/>
        <end position="411"/>
    </location>
</feature>
<feature type="transmembrane region" description="Helical" evidence="9">
    <location>
        <begin position="417"/>
        <end position="438"/>
    </location>
</feature>
<feature type="domain" description="Major facilitator superfamily (MFS) profile" evidence="10">
    <location>
        <begin position="28"/>
        <end position="443"/>
    </location>
</feature>
<dbReference type="FunFam" id="1.20.1250.20:FF:000001">
    <property type="entry name" value="Dicarboxylate MFS transporter"/>
    <property type="match status" value="1"/>
</dbReference>
<feature type="coiled-coil region" evidence="8">
    <location>
        <begin position="467"/>
        <end position="494"/>
    </location>
</feature>
<evidence type="ECO:0000259" key="10">
    <source>
        <dbReference type="PROSITE" id="PS50850"/>
    </source>
</evidence>
<dbReference type="RefSeq" id="WP_065614167.1">
    <property type="nucleotide sequence ID" value="NZ_CP132382.1"/>
</dbReference>
<comment type="subcellular location">
    <subcellularLocation>
        <location evidence="1">Cell membrane</location>
        <topology evidence="1">Multi-pass membrane protein</topology>
    </subcellularLocation>
</comment>
<dbReference type="InterPro" id="IPR020846">
    <property type="entry name" value="MFS_dom"/>
</dbReference>
<evidence type="ECO:0000256" key="2">
    <source>
        <dbReference type="ARBA" id="ARBA00022448"/>
    </source>
</evidence>
<dbReference type="InterPro" id="IPR005829">
    <property type="entry name" value="Sugar_transporter_CS"/>
</dbReference>
<evidence type="ECO:0000256" key="8">
    <source>
        <dbReference type="SAM" id="Coils"/>
    </source>
</evidence>
<comment type="caution">
    <text evidence="11">The sequence shown here is derived from an EMBL/GenBank/DDBJ whole genome shotgun (WGS) entry which is preliminary data.</text>
</comment>
<evidence type="ECO:0000256" key="4">
    <source>
        <dbReference type="ARBA" id="ARBA00022692"/>
    </source>
</evidence>
<keyword evidence="5" id="KW-0769">Symport</keyword>
<feature type="transmembrane region" description="Helical" evidence="9">
    <location>
        <begin position="327"/>
        <end position="346"/>
    </location>
</feature>
<evidence type="ECO:0000256" key="6">
    <source>
        <dbReference type="ARBA" id="ARBA00022989"/>
    </source>
</evidence>
<reference evidence="11 12" key="1">
    <citation type="submission" date="2017-03" db="EMBL/GenBank/DDBJ databases">
        <title>Comparative genomics of honeybee gut symbionts reveal geographically distinct and subgroup specific antibiotic resistance.</title>
        <authorList>
            <person name="Ludvigsen J."/>
            <person name="Porcellato D."/>
            <person name="Labee-Lund T.M."/>
            <person name="Amdam G.V."/>
            <person name="Rudi K."/>
        </authorList>
    </citation>
    <scope>NUCLEOTIDE SEQUENCE [LARGE SCALE GENOMIC DNA]</scope>
    <source>
        <strain evidence="11 12">A-4-12</strain>
    </source>
</reference>
<dbReference type="SUPFAM" id="SSF103661">
    <property type="entry name" value="Proline/betaine transporter ProP, C-terminal cytoplasmic domain"/>
    <property type="match status" value="1"/>
</dbReference>
<dbReference type="PANTHER" id="PTHR43528:SF5">
    <property type="entry name" value="PROLINE_BETAINE TRANSPORTER"/>
    <property type="match status" value="1"/>
</dbReference>
<dbReference type="PANTHER" id="PTHR43528">
    <property type="entry name" value="ALPHA-KETOGLUTARATE PERMEASE"/>
    <property type="match status" value="1"/>
</dbReference>
<dbReference type="NCBIfam" id="NF007927">
    <property type="entry name" value="PRK10642.1"/>
    <property type="match status" value="1"/>
</dbReference>
<feature type="transmembrane region" description="Helical" evidence="9">
    <location>
        <begin position="100"/>
        <end position="118"/>
    </location>
</feature>